<gene>
    <name evidence="2" type="ORF">J2S55_003110</name>
</gene>
<proteinExistence type="predicted"/>
<evidence type="ECO:0000259" key="1">
    <source>
        <dbReference type="Pfam" id="PF07812"/>
    </source>
</evidence>
<sequence length="228" mass="24583">MTAVVFAGPSLDRESVPRRPDIEVLPPIQRGDINALIARDRPPTVIGIIDGRFMQSLSISPKEVLKAIDLGIKVFGSSSMGALRAVECAPYGMEGVGKIFDEYLSGRIDADDEVAMVYSDEDFQPISEPLVNMRFAVAAGLSAGAFEECTGESFLRTAKRLYFPERTVARVLRLLTGEVAEAERRRVEEFFAASAPDTKRDDATELMSRVVACLASAGPVTPGEGPAA</sequence>
<reference evidence="2 3" key="1">
    <citation type="submission" date="2023-07" db="EMBL/GenBank/DDBJ databases">
        <title>Sequencing the genomes of 1000 actinobacteria strains.</title>
        <authorList>
            <person name="Klenk H.-P."/>
        </authorList>
    </citation>
    <scope>NUCLEOTIDE SEQUENCE [LARGE SCALE GENOMIC DNA]</scope>
    <source>
        <strain evidence="2 3">DSM 44109</strain>
    </source>
</reference>
<dbReference type="Proteomes" id="UP001230426">
    <property type="component" value="Unassembled WGS sequence"/>
</dbReference>
<comment type="caution">
    <text evidence="2">The sequence shown here is derived from an EMBL/GenBank/DDBJ whole genome shotgun (WGS) entry which is preliminary data.</text>
</comment>
<accession>A0ABT9R3P6</accession>
<keyword evidence="3" id="KW-1185">Reference proteome</keyword>
<protein>
    <recommendedName>
        <fullName evidence="1">TfuA-like core domain-containing protein</fullName>
    </recommendedName>
</protein>
<organism evidence="2 3">
    <name type="scientific">Streptosporangium brasiliense</name>
    <dbReference type="NCBI Taxonomy" id="47480"/>
    <lineage>
        <taxon>Bacteria</taxon>
        <taxon>Bacillati</taxon>
        <taxon>Actinomycetota</taxon>
        <taxon>Actinomycetes</taxon>
        <taxon>Streptosporangiales</taxon>
        <taxon>Streptosporangiaceae</taxon>
        <taxon>Streptosporangium</taxon>
    </lineage>
</organism>
<feature type="domain" description="TfuA-like core" evidence="1">
    <location>
        <begin position="50"/>
        <end position="167"/>
    </location>
</feature>
<dbReference type="RefSeq" id="WP_306861102.1">
    <property type="nucleotide sequence ID" value="NZ_JAUSRB010000002.1"/>
</dbReference>
<evidence type="ECO:0000313" key="2">
    <source>
        <dbReference type="EMBL" id="MDP9863844.1"/>
    </source>
</evidence>
<dbReference type="Pfam" id="PF07812">
    <property type="entry name" value="TfuA"/>
    <property type="match status" value="1"/>
</dbReference>
<dbReference type="EMBL" id="JAUSRB010000002">
    <property type="protein sequence ID" value="MDP9863844.1"/>
    <property type="molecule type" value="Genomic_DNA"/>
</dbReference>
<dbReference type="InterPro" id="IPR012924">
    <property type="entry name" value="TfuA_core"/>
</dbReference>
<name>A0ABT9R3P6_9ACTN</name>
<evidence type="ECO:0000313" key="3">
    <source>
        <dbReference type="Proteomes" id="UP001230426"/>
    </source>
</evidence>